<keyword evidence="3" id="KW-1185">Reference proteome</keyword>
<evidence type="ECO:0000259" key="1">
    <source>
        <dbReference type="PROSITE" id="PS51186"/>
    </source>
</evidence>
<feature type="domain" description="N-acetyltransferase" evidence="1">
    <location>
        <begin position="3"/>
        <end position="159"/>
    </location>
</feature>
<dbReference type="GO" id="GO:0016747">
    <property type="term" value="F:acyltransferase activity, transferring groups other than amino-acyl groups"/>
    <property type="evidence" value="ECO:0007669"/>
    <property type="project" value="InterPro"/>
</dbReference>
<sequence length="179" mass="20100">MKIHIRQETPSDYQAVFELIQKAFEQEEYSDHQEQFLVEKLRQSTGFIPKLALVAEIDGKPVGYILVTKIKIVNEENQESYPSLALAPIAVLPEFQGKGIGGKLIAEAHQIAKQLDFGSIILLGHADYYPRFGYEQTVKYGIKMPFEVPDENCMIIELQQGALVGVKGVVVYPKEFGIT</sequence>
<dbReference type="InterPro" id="IPR016181">
    <property type="entry name" value="Acyl_CoA_acyltransferase"/>
</dbReference>
<evidence type="ECO:0000313" key="3">
    <source>
        <dbReference type="Proteomes" id="UP000286246"/>
    </source>
</evidence>
<dbReference type="EMBL" id="RAPY01000001">
    <property type="protein sequence ID" value="RKE56116.1"/>
    <property type="molecule type" value="Genomic_DNA"/>
</dbReference>
<gene>
    <name evidence="2" type="ORF">DFQ12_0968</name>
</gene>
<dbReference type="RefSeq" id="WP_208642434.1">
    <property type="nucleotide sequence ID" value="NZ_RAPY01000001.1"/>
</dbReference>
<dbReference type="Proteomes" id="UP000286246">
    <property type="component" value="Unassembled WGS sequence"/>
</dbReference>
<dbReference type="PANTHER" id="PTHR43617:SF2">
    <property type="entry name" value="UPF0039 PROTEIN SLL0451"/>
    <property type="match status" value="1"/>
</dbReference>
<name>A0A420BHG9_SPHD1</name>
<dbReference type="PANTHER" id="PTHR43617">
    <property type="entry name" value="L-AMINO ACID N-ACETYLTRANSFERASE"/>
    <property type="match status" value="1"/>
</dbReference>
<dbReference type="Pfam" id="PF00583">
    <property type="entry name" value="Acetyltransf_1"/>
    <property type="match status" value="1"/>
</dbReference>
<evidence type="ECO:0000313" key="2">
    <source>
        <dbReference type="EMBL" id="RKE56116.1"/>
    </source>
</evidence>
<protein>
    <submittedName>
        <fullName evidence="2">Putative N-acetyltransferase YhbS</fullName>
    </submittedName>
</protein>
<organism evidence="2 3">
    <name type="scientific">Sphingobacterium detergens</name>
    <dbReference type="NCBI Taxonomy" id="1145106"/>
    <lineage>
        <taxon>Bacteria</taxon>
        <taxon>Pseudomonadati</taxon>
        <taxon>Bacteroidota</taxon>
        <taxon>Sphingobacteriia</taxon>
        <taxon>Sphingobacteriales</taxon>
        <taxon>Sphingobacteriaceae</taxon>
        <taxon>Sphingobacterium</taxon>
    </lineage>
</organism>
<dbReference type="SUPFAM" id="SSF55729">
    <property type="entry name" value="Acyl-CoA N-acyltransferases (Nat)"/>
    <property type="match status" value="1"/>
</dbReference>
<dbReference type="InterPro" id="IPR000182">
    <property type="entry name" value="GNAT_dom"/>
</dbReference>
<reference evidence="2 3" key="1">
    <citation type="submission" date="2018-09" db="EMBL/GenBank/DDBJ databases">
        <title>Genomic Encyclopedia of Type Strains, Phase III (KMG-III): the genomes of soil and plant-associated and newly described type strains.</title>
        <authorList>
            <person name="Whitman W."/>
        </authorList>
    </citation>
    <scope>NUCLEOTIDE SEQUENCE [LARGE SCALE GENOMIC DNA]</scope>
    <source>
        <strain evidence="2 3">CECT 7938</strain>
    </source>
</reference>
<accession>A0A420BHG9</accession>
<dbReference type="AlphaFoldDB" id="A0A420BHG9"/>
<dbReference type="PROSITE" id="PS51186">
    <property type="entry name" value="GNAT"/>
    <property type="match status" value="1"/>
</dbReference>
<proteinExistence type="predicted"/>
<dbReference type="Gene3D" id="3.40.630.30">
    <property type="match status" value="1"/>
</dbReference>
<dbReference type="InterPro" id="IPR050276">
    <property type="entry name" value="MshD_Acetyltransferase"/>
</dbReference>
<comment type="caution">
    <text evidence="2">The sequence shown here is derived from an EMBL/GenBank/DDBJ whole genome shotgun (WGS) entry which is preliminary data.</text>
</comment>
<dbReference type="CDD" id="cd04301">
    <property type="entry name" value="NAT_SF"/>
    <property type="match status" value="1"/>
</dbReference>
<keyword evidence="2" id="KW-0808">Transferase</keyword>